<evidence type="ECO:0000313" key="1">
    <source>
        <dbReference type="Ensembl" id="ENSELUP00000031186.3"/>
    </source>
</evidence>
<dbReference type="PANTHER" id="PTHR33504">
    <property type="entry name" value="NADH DEHYDROGENASE (UBIQUINONE) 1 BETA SUBCOMPLEX, 4"/>
    <property type="match status" value="1"/>
</dbReference>
<dbReference type="RefSeq" id="XP_028972211.2">
    <property type="nucleotide sequence ID" value="XM_029116378.2"/>
</dbReference>
<dbReference type="PANTHER" id="PTHR33504:SF2">
    <property type="entry name" value="PROTEIN MFI"/>
    <property type="match status" value="1"/>
</dbReference>
<reference evidence="1" key="3">
    <citation type="submission" date="2025-08" db="UniProtKB">
        <authorList>
            <consortium name="Ensembl"/>
        </authorList>
    </citation>
    <scope>IDENTIFICATION</scope>
</reference>
<keyword evidence="2" id="KW-1185">Reference proteome</keyword>
<accession>A0A3P8ZRC5</accession>
<dbReference type="InParanoid" id="A0A3P8ZRC5"/>
<dbReference type="GeneID" id="105019638"/>
<protein>
    <submittedName>
        <fullName evidence="1">Uncharacterized protein</fullName>
    </submittedName>
</protein>
<organism evidence="1 2">
    <name type="scientific">Esox lucius</name>
    <name type="common">Northern pike</name>
    <dbReference type="NCBI Taxonomy" id="8010"/>
    <lineage>
        <taxon>Eukaryota</taxon>
        <taxon>Metazoa</taxon>
        <taxon>Chordata</taxon>
        <taxon>Craniata</taxon>
        <taxon>Vertebrata</taxon>
        <taxon>Euteleostomi</taxon>
        <taxon>Actinopterygii</taxon>
        <taxon>Neopterygii</taxon>
        <taxon>Teleostei</taxon>
        <taxon>Protacanthopterygii</taxon>
        <taxon>Esociformes</taxon>
        <taxon>Esocidae</taxon>
        <taxon>Esox</taxon>
    </lineage>
</organism>
<dbReference type="Proteomes" id="UP000265140">
    <property type="component" value="Chromosome 21"/>
</dbReference>
<dbReference type="Bgee" id="ENSELUG00000008655">
    <property type="expression patterns" value="Expressed in mesonephros and 2 other cell types or tissues"/>
</dbReference>
<evidence type="ECO:0000313" key="2">
    <source>
        <dbReference type="Proteomes" id="UP000265140"/>
    </source>
</evidence>
<reference evidence="2" key="1">
    <citation type="journal article" date="2014" name="PLoS ONE">
        <title>The genome and linkage map of the northern pike (Esox lucius): conserved synteny revealed between the salmonid sister group and the Neoteleostei.</title>
        <authorList>
            <person name="Rondeau E.B."/>
            <person name="Minkley D.R."/>
            <person name="Leong J.S."/>
            <person name="Messmer A.M."/>
            <person name="Jantzen J.R."/>
            <person name="von Schalburg K.R."/>
            <person name="Lemon C."/>
            <person name="Bird N.H."/>
            <person name="Koop B.F."/>
        </authorList>
    </citation>
    <scope>NUCLEOTIDE SEQUENCE</scope>
</reference>
<reference evidence="1" key="4">
    <citation type="submission" date="2025-09" db="UniProtKB">
        <authorList>
            <consortium name="Ensembl"/>
        </authorList>
    </citation>
    <scope>IDENTIFICATION</scope>
</reference>
<sequence length="361" mass="41613">MKDNPSLTVKATFQATRMEKNLNQCAMESAPSSCPVKDPLAREDMVELDPQQEMVNHSAARIIQRTWRRHVDTRVFQYFKNLVRFRSRGDPRLLLRRENPNEADILDAAAGVHIRFRLGGTSFPPSIYYKIYTHRPIVDMCANSPMDYTHPGQKRPIPRQTHNQRSLAQDDRVGWYHRVENNGWRLLSGKSTLLGDIITLETNGKKVEFHHSKLQRRQDVERRRKRRKIEWMKHMYDRGGLIARTEHSETAVLVEQSVQGMMDAVEKLGPDLILEWEVDELLEWTNALNFDEYIYEWRSVGTSNSSESCKVKSLTPSMLEPCGTFSGLDPEDSQVGTNRSITHPLVSSLIQSEHSKANLSD</sequence>
<dbReference type="AlphaFoldDB" id="A0A3P8ZRC5"/>
<dbReference type="KEGG" id="els:105019638"/>
<dbReference type="GeneTree" id="ENSGT00940000166463"/>
<proteinExistence type="predicted"/>
<dbReference type="OMA" id="KMDFHYS"/>
<dbReference type="CTD" id="105019638"/>
<dbReference type="Ensembl" id="ENSELUT00000006401.3">
    <property type="protein sequence ID" value="ENSELUP00000031186.3"/>
    <property type="gene ID" value="ENSELUG00000008655.3"/>
</dbReference>
<reference evidence="1" key="2">
    <citation type="submission" date="2020-02" db="EMBL/GenBank/DDBJ databases">
        <title>Esox lucius (northern pike) genome, fEsoLuc1, primary haplotype.</title>
        <authorList>
            <person name="Myers G."/>
            <person name="Karagic N."/>
            <person name="Meyer A."/>
            <person name="Pippel M."/>
            <person name="Reichard M."/>
            <person name="Winkler S."/>
            <person name="Tracey A."/>
            <person name="Sims Y."/>
            <person name="Howe K."/>
            <person name="Rhie A."/>
            <person name="Formenti G."/>
            <person name="Durbin R."/>
            <person name="Fedrigo O."/>
            <person name="Jarvis E.D."/>
        </authorList>
    </citation>
    <scope>NUCLEOTIDE SEQUENCE [LARGE SCALE GENOMIC DNA]</scope>
</reference>
<name>A0A3P8ZRC5_ESOLU</name>